<proteinExistence type="predicted"/>
<dbReference type="AlphaFoldDB" id="A0A6C0U4F3"/>
<keyword evidence="1 2" id="KW-0732">Signal</keyword>
<dbReference type="InterPro" id="IPR050902">
    <property type="entry name" value="ABC_Transporter_SBP"/>
</dbReference>
<dbReference type="SUPFAM" id="SSF53807">
    <property type="entry name" value="Helical backbone' metal receptor"/>
    <property type="match status" value="1"/>
</dbReference>
<sequence length="332" mass="35667">MRQRGARLAFLLLAVAALPLAKAAPISVQDALGRTVTLEAPARRIVALAPHIVENLFSAGAGDRLVGAVSYSDYPAAAQALPRVGSFNAFSLERIISARPDLILMWGSGNGPGALATLERLDIPVYVSEPRQLADIPDSIRRLGQLAGTGQQSEAEARRLERGFAELSGRYRQQAPLTVFYQVWHEPLQTINGNHLISQVISLCGGRNSFADAATLAPRINLESLLARDPDVIVVGAGGEARQAWLKHWRRFPALRAVAGGAVLAVDPDYLQRPTARVLQGARELCAQLDRLRQSQSASPSADLFELSSSPLKNSPILRPASSGLMSSMFSN</sequence>
<dbReference type="Proteomes" id="UP000477680">
    <property type="component" value="Chromosome"/>
</dbReference>
<dbReference type="EMBL" id="CP048711">
    <property type="protein sequence ID" value="QIB66723.1"/>
    <property type="molecule type" value="Genomic_DNA"/>
</dbReference>
<evidence type="ECO:0000313" key="4">
    <source>
        <dbReference type="EMBL" id="QIB66723.1"/>
    </source>
</evidence>
<keyword evidence="5" id="KW-1185">Reference proteome</keyword>
<dbReference type="PROSITE" id="PS50983">
    <property type="entry name" value="FE_B12_PBP"/>
    <property type="match status" value="1"/>
</dbReference>
<dbReference type="Pfam" id="PF01497">
    <property type="entry name" value="Peripla_BP_2"/>
    <property type="match status" value="1"/>
</dbReference>
<name>A0A6C0U4F3_9GAMM</name>
<dbReference type="NCBIfam" id="NF038402">
    <property type="entry name" value="TroA_like"/>
    <property type="match status" value="1"/>
</dbReference>
<organism evidence="4 5">
    <name type="scientific">Kineobactrum salinum</name>
    <dbReference type="NCBI Taxonomy" id="2708301"/>
    <lineage>
        <taxon>Bacteria</taxon>
        <taxon>Pseudomonadati</taxon>
        <taxon>Pseudomonadota</taxon>
        <taxon>Gammaproteobacteria</taxon>
        <taxon>Cellvibrionales</taxon>
        <taxon>Halieaceae</taxon>
        <taxon>Kineobactrum</taxon>
    </lineage>
</organism>
<accession>A0A6C0U4F3</accession>
<dbReference type="KEGG" id="kim:G3T16_16300"/>
<dbReference type="RefSeq" id="WP_163496157.1">
    <property type="nucleotide sequence ID" value="NZ_CP048711.1"/>
</dbReference>
<dbReference type="InterPro" id="IPR054828">
    <property type="entry name" value="Vit_B12_bind_prot"/>
</dbReference>
<gene>
    <name evidence="4" type="ORF">G3T16_16300</name>
</gene>
<feature type="domain" description="Fe/B12 periplasmic-binding" evidence="3">
    <location>
        <begin position="44"/>
        <end position="293"/>
    </location>
</feature>
<evidence type="ECO:0000256" key="2">
    <source>
        <dbReference type="SAM" id="SignalP"/>
    </source>
</evidence>
<dbReference type="PANTHER" id="PTHR30535">
    <property type="entry name" value="VITAMIN B12-BINDING PROTEIN"/>
    <property type="match status" value="1"/>
</dbReference>
<feature type="chain" id="PRO_5025419614" evidence="2">
    <location>
        <begin position="24"/>
        <end position="332"/>
    </location>
</feature>
<reference evidence="4 5" key="1">
    <citation type="submission" date="2020-02" db="EMBL/GenBank/DDBJ databases">
        <title>Genome sequencing for Kineobactrum sp. M2.</title>
        <authorList>
            <person name="Park S.-J."/>
        </authorList>
    </citation>
    <scope>NUCLEOTIDE SEQUENCE [LARGE SCALE GENOMIC DNA]</scope>
    <source>
        <strain evidence="4 5">M2</strain>
    </source>
</reference>
<dbReference type="InterPro" id="IPR002491">
    <property type="entry name" value="ABC_transptr_periplasmic_BD"/>
</dbReference>
<feature type="signal peptide" evidence="2">
    <location>
        <begin position="1"/>
        <end position="23"/>
    </location>
</feature>
<evidence type="ECO:0000259" key="3">
    <source>
        <dbReference type="PROSITE" id="PS50983"/>
    </source>
</evidence>
<dbReference type="GO" id="GO:0071281">
    <property type="term" value="P:cellular response to iron ion"/>
    <property type="evidence" value="ECO:0007669"/>
    <property type="project" value="TreeGrafter"/>
</dbReference>
<dbReference type="PANTHER" id="PTHR30535:SF34">
    <property type="entry name" value="MOLYBDATE-BINDING PROTEIN MOLA"/>
    <property type="match status" value="1"/>
</dbReference>
<protein>
    <submittedName>
        <fullName evidence="4">Cobalamin-binding protein</fullName>
    </submittedName>
</protein>
<dbReference type="CDD" id="cd01144">
    <property type="entry name" value="BtuF"/>
    <property type="match status" value="1"/>
</dbReference>
<dbReference type="Gene3D" id="3.40.50.1980">
    <property type="entry name" value="Nitrogenase molybdenum iron protein domain"/>
    <property type="match status" value="2"/>
</dbReference>
<evidence type="ECO:0000313" key="5">
    <source>
        <dbReference type="Proteomes" id="UP000477680"/>
    </source>
</evidence>
<evidence type="ECO:0000256" key="1">
    <source>
        <dbReference type="ARBA" id="ARBA00022729"/>
    </source>
</evidence>